<accession>A0A0A9CEQ7</accession>
<feature type="region of interest" description="Disordered" evidence="1">
    <location>
        <begin position="99"/>
        <end position="135"/>
    </location>
</feature>
<protein>
    <submittedName>
        <fullName evidence="2">Uncharacterized protein</fullName>
    </submittedName>
</protein>
<evidence type="ECO:0000256" key="1">
    <source>
        <dbReference type="SAM" id="MobiDB-lite"/>
    </source>
</evidence>
<name>A0A0A9CEQ7_ARUDO</name>
<reference evidence="2" key="1">
    <citation type="submission" date="2014-09" db="EMBL/GenBank/DDBJ databases">
        <authorList>
            <person name="Magalhaes I.L.F."/>
            <person name="Oliveira U."/>
            <person name="Santos F.R."/>
            <person name="Vidigal T.H.D.A."/>
            <person name="Brescovit A.D."/>
            <person name="Santos A.J."/>
        </authorList>
    </citation>
    <scope>NUCLEOTIDE SEQUENCE</scope>
    <source>
        <tissue evidence="2">Shoot tissue taken approximately 20 cm above the soil surface</tissue>
    </source>
</reference>
<evidence type="ECO:0000313" key="2">
    <source>
        <dbReference type="EMBL" id="JAD69982.1"/>
    </source>
</evidence>
<organism evidence="2">
    <name type="scientific">Arundo donax</name>
    <name type="common">Giant reed</name>
    <name type="synonym">Donax arundinaceus</name>
    <dbReference type="NCBI Taxonomy" id="35708"/>
    <lineage>
        <taxon>Eukaryota</taxon>
        <taxon>Viridiplantae</taxon>
        <taxon>Streptophyta</taxon>
        <taxon>Embryophyta</taxon>
        <taxon>Tracheophyta</taxon>
        <taxon>Spermatophyta</taxon>
        <taxon>Magnoliopsida</taxon>
        <taxon>Liliopsida</taxon>
        <taxon>Poales</taxon>
        <taxon>Poaceae</taxon>
        <taxon>PACMAD clade</taxon>
        <taxon>Arundinoideae</taxon>
        <taxon>Arundineae</taxon>
        <taxon>Arundo</taxon>
    </lineage>
</organism>
<sequence>MVAARGGGATLADQGEGAERHGRRMRARAGSPDPVRRRPKAGTSPASGPSGKSVACPGPIRPVARRGGGWRGGRAATLRRPEDWVAARGESTAAAARTTRLFVGPTGVSGSGQHRHRQPRPTCPCFFTSETSHVA</sequence>
<reference evidence="2" key="2">
    <citation type="journal article" date="2015" name="Data Brief">
        <title>Shoot transcriptome of the giant reed, Arundo donax.</title>
        <authorList>
            <person name="Barrero R.A."/>
            <person name="Guerrero F.D."/>
            <person name="Moolhuijzen P."/>
            <person name="Goolsby J.A."/>
            <person name="Tidwell J."/>
            <person name="Bellgard S.E."/>
            <person name="Bellgard M.I."/>
        </authorList>
    </citation>
    <scope>NUCLEOTIDE SEQUENCE</scope>
    <source>
        <tissue evidence="2">Shoot tissue taken approximately 20 cm above the soil surface</tissue>
    </source>
</reference>
<feature type="region of interest" description="Disordered" evidence="1">
    <location>
        <begin position="1"/>
        <end position="75"/>
    </location>
</feature>
<proteinExistence type="predicted"/>
<dbReference type="EMBL" id="GBRH01227913">
    <property type="protein sequence ID" value="JAD69982.1"/>
    <property type="molecule type" value="Transcribed_RNA"/>
</dbReference>
<dbReference type="AlphaFoldDB" id="A0A0A9CEQ7"/>